<gene>
    <name evidence="2" type="ORF">ABTW24_14355</name>
</gene>
<dbReference type="InterPro" id="IPR040684">
    <property type="entry name" value="HMUDK_hel"/>
</dbReference>
<keyword evidence="3" id="KW-1185">Reference proteome</keyword>
<evidence type="ECO:0000259" key="1">
    <source>
        <dbReference type="Pfam" id="PF18723"/>
    </source>
</evidence>
<dbReference type="EMBL" id="JBEOQB010000004">
    <property type="protein sequence ID" value="MEZ0452775.1"/>
    <property type="molecule type" value="Genomic_DNA"/>
</dbReference>
<feature type="domain" description="5-hmdU DNA kinase helical" evidence="1">
    <location>
        <begin position="25"/>
        <end position="302"/>
    </location>
</feature>
<comment type="caution">
    <text evidence="2">The sequence shown here is derived from an EMBL/GenBank/DDBJ whole genome shotgun (WGS) entry which is preliminary data.</text>
</comment>
<accession>A0ABV4HE47</accession>
<keyword evidence="2" id="KW-0418">Kinase</keyword>
<keyword evidence="2" id="KW-0808">Transferase</keyword>
<reference evidence="2 3" key="1">
    <citation type="submission" date="2024-06" db="EMBL/GenBank/DDBJ databases">
        <title>Soil Sphingobacterium thalpophilum.</title>
        <authorList>
            <person name="Yang J."/>
            <person name="Li J."/>
        </authorList>
    </citation>
    <scope>NUCLEOTIDE SEQUENCE [LARGE SCALE GENOMIC DNA]</scope>
    <source>
        <strain evidence="2 3">22g91tb</strain>
    </source>
</reference>
<dbReference type="RefSeq" id="WP_370483893.1">
    <property type="nucleotide sequence ID" value="NZ_JBEOQA010000002.1"/>
</dbReference>
<evidence type="ECO:0000313" key="3">
    <source>
        <dbReference type="Proteomes" id="UP001566204"/>
    </source>
</evidence>
<dbReference type="Proteomes" id="UP001566204">
    <property type="component" value="Unassembled WGS sequence"/>
</dbReference>
<dbReference type="GO" id="GO:0016301">
    <property type="term" value="F:kinase activity"/>
    <property type="evidence" value="ECO:0007669"/>
    <property type="project" value="UniProtKB-KW"/>
</dbReference>
<organism evidence="2 3">
    <name type="scientific">Sphingobacterium thalpophilum</name>
    <dbReference type="NCBI Taxonomy" id="259"/>
    <lineage>
        <taxon>Bacteria</taxon>
        <taxon>Pseudomonadati</taxon>
        <taxon>Bacteroidota</taxon>
        <taxon>Sphingobacteriia</taxon>
        <taxon>Sphingobacteriales</taxon>
        <taxon>Sphingobacteriaceae</taxon>
        <taxon>Sphingobacterium</taxon>
    </lineage>
</organism>
<protein>
    <submittedName>
        <fullName evidence="2">Nucleotide kinase domain-containing protein</fullName>
    </submittedName>
</protein>
<sequence>MMVETIKNPIKVSFLIKKIKPKPSIVYNTYWEFISKRQDVFLKRINNAEYPWSDDDIINNYKFTNVYRATDRVSQFLIRNIIYKGNQESDELLFRIILFKIFNRISTWEFLKEQLGEITFKDYSFKAYDKLLLEVLKNKEPIYSPAYIMASGKSVFGKERKHQNHLLLIEKMINDKLPNKLQRCKSMKEVYELLLSYPTIGEFLAYQYTIDLNYSNLINFSEMEFVKAGPGAKDGITKCFTSLGDYNYEDIIKMMADNQETEFERLGIEFKNLGGRNLQLIDCQNVFCEVDKYSRMFHPEIVGISNRTRIKQKFQIEKKEQINYFFPPKWEINNLI</sequence>
<name>A0ABV4HE47_9SPHI</name>
<proteinExistence type="predicted"/>
<dbReference type="Pfam" id="PF18723">
    <property type="entry name" value="HMUDK_hel"/>
    <property type="match status" value="1"/>
</dbReference>
<evidence type="ECO:0000313" key="2">
    <source>
        <dbReference type="EMBL" id="MEZ0452775.1"/>
    </source>
</evidence>